<dbReference type="AlphaFoldDB" id="A0AAV4GFG2"/>
<dbReference type="GO" id="GO:0050661">
    <property type="term" value="F:NADP binding"/>
    <property type="evidence" value="ECO:0007669"/>
    <property type="project" value="InterPro"/>
</dbReference>
<comment type="cofactor">
    <cofactor evidence="1 18 19">
        <name>FAD</name>
        <dbReference type="ChEBI" id="CHEBI:57692"/>
    </cofactor>
</comment>
<comment type="catalytic activity">
    <reaction evidence="16">
        <text>trimethylamine + NADPH + O2 = trimethylamine N-oxide + NADP(+) + H2O</text>
        <dbReference type="Rhea" id="RHEA:31979"/>
        <dbReference type="ChEBI" id="CHEBI:15377"/>
        <dbReference type="ChEBI" id="CHEBI:15379"/>
        <dbReference type="ChEBI" id="CHEBI:15724"/>
        <dbReference type="ChEBI" id="CHEBI:57783"/>
        <dbReference type="ChEBI" id="CHEBI:58349"/>
        <dbReference type="ChEBI" id="CHEBI:58389"/>
        <dbReference type="EC" id="1.14.13.148"/>
    </reaction>
    <physiologicalReaction direction="left-to-right" evidence="16">
        <dbReference type="Rhea" id="RHEA:31980"/>
    </physiologicalReaction>
</comment>
<evidence type="ECO:0000256" key="9">
    <source>
        <dbReference type="ARBA" id="ARBA00022989"/>
    </source>
</evidence>
<evidence type="ECO:0000256" key="14">
    <source>
        <dbReference type="ARBA" id="ARBA00047338"/>
    </source>
</evidence>
<keyword evidence="5 20" id="KW-0812">Transmembrane</keyword>
<comment type="caution">
    <text evidence="21">The sequence shown here is derived from an EMBL/GenBank/DDBJ whole genome shotgun (WGS) entry which is preliminary data.</text>
</comment>
<dbReference type="InterPro" id="IPR002253">
    <property type="entry name" value="Flavin_mOase_1"/>
</dbReference>
<dbReference type="PIRSF" id="PIRSF000332">
    <property type="entry name" value="FMO"/>
    <property type="match status" value="1"/>
</dbReference>
<protein>
    <recommendedName>
        <fullName evidence="19">Flavin-containing monooxygenase</fullName>
        <ecNumber evidence="19">1.-.-.-</ecNumber>
    </recommendedName>
</protein>
<evidence type="ECO:0000256" key="3">
    <source>
        <dbReference type="ARBA" id="ARBA00009183"/>
    </source>
</evidence>
<evidence type="ECO:0000256" key="8">
    <source>
        <dbReference type="ARBA" id="ARBA00022857"/>
    </source>
</evidence>
<dbReference type="PANTHER" id="PTHR23023">
    <property type="entry name" value="DIMETHYLANILINE MONOOXYGENASE"/>
    <property type="match status" value="1"/>
</dbReference>
<evidence type="ECO:0000313" key="22">
    <source>
        <dbReference type="Proteomes" id="UP000762676"/>
    </source>
</evidence>
<sequence>MKVAVIGAGASGLAAIKCCLDEGLTPVCFEKSDHIGGLWQYKDQPVSGRACVMKSTVINTCKELLCFSDFPIPENFAPCLNNSQMVEYFHLYADHFGLKKYIHYNTEVASVSKTDNHSNTGRWNVRYREVSTGIERTEVFDAVMACNGYQSRPYMPELEGLKDFQGQVLHTNDYRTPAGFEDKRVLVVGVGNSGGDCAVDVCRAAKQVFISTRAGTWVIQRLSENGYPHDLVSLTRFRLFLQSSCRGPWEKYNEWKLNSRYNHTLYRLKPSHSLFSSQPMINDDLPSRMLSGAIQIRNDVKRFSQTGVEFVDGTTEELDAVILATGYKTEFPFLSQDLLKRENKKVPLYKVMFPPDQERDTLAIIGCLQIWGSLMPMAEMQCRVATRVFKGLVSLPDRASRWQEIQARYARAARTSIPTQRYTLIVNQAWYMDELSDIIGCRPDFCKLLMNLPFQCFQRTLFKKEPLFALRLWFGPTYPFSYRLLGPGKWAGARTAIDTAMERMGTSFKTRDLPAARASTTSKWKHFITCMVVLAACMAFLVFHLDER</sequence>
<comment type="similarity">
    <text evidence="3 18 19">Belongs to the FMO family.</text>
</comment>
<comment type="catalytic activity">
    <reaction evidence="14">
        <text>hypotaurine + NADH + O2 + H(+) = taurine + NAD(+) + H2O</text>
        <dbReference type="Rhea" id="RHEA:74111"/>
        <dbReference type="ChEBI" id="CHEBI:15377"/>
        <dbReference type="ChEBI" id="CHEBI:15378"/>
        <dbReference type="ChEBI" id="CHEBI:15379"/>
        <dbReference type="ChEBI" id="CHEBI:57540"/>
        <dbReference type="ChEBI" id="CHEBI:57853"/>
        <dbReference type="ChEBI" id="CHEBI:57945"/>
        <dbReference type="ChEBI" id="CHEBI:507393"/>
        <dbReference type="EC" id="1.14.13.8"/>
    </reaction>
    <physiologicalReaction direction="left-to-right" evidence="14">
        <dbReference type="Rhea" id="RHEA:74112"/>
    </physiologicalReaction>
</comment>
<evidence type="ECO:0000256" key="2">
    <source>
        <dbReference type="ARBA" id="ARBA00004389"/>
    </source>
</evidence>
<keyword evidence="9 20" id="KW-1133">Transmembrane helix</keyword>
<dbReference type="EC" id="1.-.-.-" evidence="19"/>
<comment type="catalytic activity">
    <reaction evidence="15">
        <text>hypotaurine + NADPH + O2 + H(+) = taurine + NADP(+) + H2O</text>
        <dbReference type="Rhea" id="RHEA:69819"/>
        <dbReference type="ChEBI" id="CHEBI:15377"/>
        <dbReference type="ChEBI" id="CHEBI:15378"/>
        <dbReference type="ChEBI" id="CHEBI:15379"/>
        <dbReference type="ChEBI" id="CHEBI:57783"/>
        <dbReference type="ChEBI" id="CHEBI:57853"/>
        <dbReference type="ChEBI" id="CHEBI:58349"/>
        <dbReference type="ChEBI" id="CHEBI:507393"/>
        <dbReference type="EC" id="1.14.13.8"/>
    </reaction>
    <physiologicalReaction direction="left-to-right" evidence="15">
        <dbReference type="Rhea" id="RHEA:69820"/>
    </physiologicalReaction>
</comment>
<evidence type="ECO:0000256" key="7">
    <source>
        <dbReference type="ARBA" id="ARBA00022827"/>
    </source>
</evidence>
<feature type="transmembrane region" description="Helical" evidence="20">
    <location>
        <begin position="524"/>
        <end position="545"/>
    </location>
</feature>
<comment type="catalytic activity">
    <reaction evidence="17">
        <text>N,N-dimethylaniline + NADPH + O2 + H(+) = N,N-dimethylaniline N-oxide + NADP(+) + H2O</text>
        <dbReference type="Rhea" id="RHEA:24468"/>
        <dbReference type="ChEBI" id="CHEBI:15377"/>
        <dbReference type="ChEBI" id="CHEBI:15378"/>
        <dbReference type="ChEBI" id="CHEBI:15379"/>
        <dbReference type="ChEBI" id="CHEBI:16269"/>
        <dbReference type="ChEBI" id="CHEBI:17735"/>
        <dbReference type="ChEBI" id="CHEBI:57783"/>
        <dbReference type="ChEBI" id="CHEBI:58349"/>
        <dbReference type="EC" id="1.14.13.8"/>
    </reaction>
    <physiologicalReaction direction="left-to-right" evidence="17">
        <dbReference type="Rhea" id="RHEA:24469"/>
    </physiologicalReaction>
</comment>
<evidence type="ECO:0000256" key="1">
    <source>
        <dbReference type="ARBA" id="ARBA00001974"/>
    </source>
</evidence>
<evidence type="ECO:0000313" key="21">
    <source>
        <dbReference type="EMBL" id="GFR83881.1"/>
    </source>
</evidence>
<dbReference type="Proteomes" id="UP000762676">
    <property type="component" value="Unassembled WGS sequence"/>
</dbReference>
<dbReference type="GO" id="GO:0004499">
    <property type="term" value="F:N,N-dimethylaniline monooxygenase activity"/>
    <property type="evidence" value="ECO:0007669"/>
    <property type="project" value="UniProtKB-UniRule"/>
</dbReference>
<organism evidence="21 22">
    <name type="scientific">Elysia marginata</name>
    <dbReference type="NCBI Taxonomy" id="1093978"/>
    <lineage>
        <taxon>Eukaryota</taxon>
        <taxon>Metazoa</taxon>
        <taxon>Spiralia</taxon>
        <taxon>Lophotrochozoa</taxon>
        <taxon>Mollusca</taxon>
        <taxon>Gastropoda</taxon>
        <taxon>Heterobranchia</taxon>
        <taxon>Euthyneura</taxon>
        <taxon>Panpulmonata</taxon>
        <taxon>Sacoglossa</taxon>
        <taxon>Placobranchoidea</taxon>
        <taxon>Plakobranchidae</taxon>
        <taxon>Elysia</taxon>
    </lineage>
</organism>
<dbReference type="SUPFAM" id="SSF51905">
    <property type="entry name" value="FAD/NAD(P)-binding domain"/>
    <property type="match status" value="2"/>
</dbReference>
<dbReference type="PRINTS" id="PR01121">
    <property type="entry name" value="FMOXYGENASE1"/>
</dbReference>
<evidence type="ECO:0000256" key="10">
    <source>
        <dbReference type="ARBA" id="ARBA00023002"/>
    </source>
</evidence>
<evidence type="ECO:0000256" key="11">
    <source>
        <dbReference type="ARBA" id="ARBA00023033"/>
    </source>
</evidence>
<keyword evidence="11 18" id="KW-0503">Monooxygenase</keyword>
<evidence type="ECO:0000256" key="4">
    <source>
        <dbReference type="ARBA" id="ARBA00022630"/>
    </source>
</evidence>
<keyword evidence="6 18" id="KW-0256">Endoplasmic reticulum</keyword>
<evidence type="ECO:0000256" key="18">
    <source>
        <dbReference type="PIRNR" id="PIRNR000332"/>
    </source>
</evidence>
<keyword evidence="10 18" id="KW-0560">Oxidoreductase</keyword>
<proteinExistence type="inferred from homology"/>
<dbReference type="Gene3D" id="3.50.50.60">
    <property type="entry name" value="FAD/NAD(P)-binding domain"/>
    <property type="match status" value="1"/>
</dbReference>
<comment type="function">
    <text evidence="13">Broad spectrum monooxygenase that catalyzes the oxygenation of a wide variety of nitrogen- and sulfur-containing compounds including xenobiotics. Catalyzes the S-oxygenation of hypotaurine to produce taurine, an organic osmolyte involved in cell volume regulation as well as a variety of cytoprotective and developmental processes. In vitro, catalyzes the N-oxygenation of trimethylamine (TMA) to produce trimethylamine N-oxide (TMAO) and could therefore participate to the detoxification of this compound that is generated by the action of gut microbiota from dietary precursors such as choline, choline containing compounds, betaine or L-carnitine.</text>
</comment>
<dbReference type="GO" id="GO:0005789">
    <property type="term" value="C:endoplasmic reticulum membrane"/>
    <property type="evidence" value="ECO:0007669"/>
    <property type="project" value="UniProtKB-SubCell"/>
</dbReference>
<reference evidence="21 22" key="1">
    <citation type="journal article" date="2021" name="Elife">
        <title>Chloroplast acquisition without the gene transfer in kleptoplastic sea slugs, Plakobranchus ocellatus.</title>
        <authorList>
            <person name="Maeda T."/>
            <person name="Takahashi S."/>
            <person name="Yoshida T."/>
            <person name="Shimamura S."/>
            <person name="Takaki Y."/>
            <person name="Nagai Y."/>
            <person name="Toyoda A."/>
            <person name="Suzuki Y."/>
            <person name="Arimoto A."/>
            <person name="Ishii H."/>
            <person name="Satoh N."/>
            <person name="Nishiyama T."/>
            <person name="Hasebe M."/>
            <person name="Maruyama T."/>
            <person name="Minagawa J."/>
            <person name="Obokata J."/>
            <person name="Shigenobu S."/>
        </authorList>
    </citation>
    <scope>NUCLEOTIDE SEQUENCE [LARGE SCALE GENOMIC DNA]</scope>
</reference>
<accession>A0AAV4GFG2</accession>
<evidence type="ECO:0000256" key="6">
    <source>
        <dbReference type="ARBA" id="ARBA00022824"/>
    </source>
</evidence>
<evidence type="ECO:0000256" key="5">
    <source>
        <dbReference type="ARBA" id="ARBA00022692"/>
    </source>
</evidence>
<keyword evidence="7 18" id="KW-0274">FAD</keyword>
<keyword evidence="22" id="KW-1185">Reference proteome</keyword>
<dbReference type="FunFam" id="3.50.50.60:FF:000159">
    <property type="entry name" value="Dimethylaniline monooxygenase [N-oxide-forming]"/>
    <property type="match status" value="1"/>
</dbReference>
<dbReference type="PRINTS" id="PR00370">
    <property type="entry name" value="FMOXYGENASE"/>
</dbReference>
<dbReference type="EMBL" id="BMAT01012030">
    <property type="protein sequence ID" value="GFR83881.1"/>
    <property type="molecule type" value="Genomic_DNA"/>
</dbReference>
<evidence type="ECO:0000256" key="15">
    <source>
        <dbReference type="ARBA" id="ARBA00048041"/>
    </source>
</evidence>
<dbReference type="InterPro" id="IPR036188">
    <property type="entry name" value="FAD/NAD-bd_sf"/>
</dbReference>
<keyword evidence="8 18" id="KW-0521">NADP</keyword>
<dbReference type="GO" id="GO:0050660">
    <property type="term" value="F:flavin adenine dinucleotide binding"/>
    <property type="evidence" value="ECO:0007669"/>
    <property type="project" value="InterPro"/>
</dbReference>
<keyword evidence="12 18" id="KW-0472">Membrane</keyword>
<keyword evidence="4 18" id="KW-0285">Flavoprotein</keyword>
<comment type="subcellular location">
    <subcellularLocation>
        <location evidence="2">Endoplasmic reticulum membrane</location>
        <topology evidence="2">Single-pass membrane protein</topology>
    </subcellularLocation>
</comment>
<dbReference type="InterPro" id="IPR020946">
    <property type="entry name" value="Flavin_mOase-like"/>
</dbReference>
<evidence type="ECO:0000256" key="16">
    <source>
        <dbReference type="ARBA" id="ARBA00048088"/>
    </source>
</evidence>
<name>A0AAV4GFG2_9GAST</name>
<evidence type="ECO:0000256" key="20">
    <source>
        <dbReference type="SAM" id="Phobius"/>
    </source>
</evidence>
<evidence type="ECO:0000256" key="12">
    <source>
        <dbReference type="ARBA" id="ARBA00023136"/>
    </source>
</evidence>
<evidence type="ECO:0000256" key="19">
    <source>
        <dbReference type="RuleBase" id="RU361177"/>
    </source>
</evidence>
<evidence type="ECO:0000256" key="13">
    <source>
        <dbReference type="ARBA" id="ARBA00045957"/>
    </source>
</evidence>
<dbReference type="InterPro" id="IPR000960">
    <property type="entry name" value="Flavin_mOase"/>
</dbReference>
<gene>
    <name evidence="21" type="ORF">ElyMa_005986100</name>
</gene>
<evidence type="ECO:0000256" key="17">
    <source>
        <dbReference type="ARBA" id="ARBA00049443"/>
    </source>
</evidence>
<dbReference type="Pfam" id="PF00743">
    <property type="entry name" value="FMO-like"/>
    <property type="match status" value="1"/>
</dbReference>
<dbReference type="GO" id="GO:0034899">
    <property type="term" value="F:trimethylamine monooxygenase activity"/>
    <property type="evidence" value="ECO:0007669"/>
    <property type="project" value="UniProtKB-EC"/>
</dbReference>
<dbReference type="InterPro" id="IPR050346">
    <property type="entry name" value="FMO-like"/>
</dbReference>